<evidence type="ECO:0000313" key="2">
    <source>
        <dbReference type="EMBL" id="MBE4907809.1"/>
    </source>
</evidence>
<feature type="signal peptide" evidence="1">
    <location>
        <begin position="1"/>
        <end position="24"/>
    </location>
</feature>
<feature type="chain" id="PRO_5047051778" description="YtkA-like domain-containing protein" evidence="1">
    <location>
        <begin position="25"/>
        <end position="135"/>
    </location>
</feature>
<sequence>MKRVYPSILLVVFLSIGLMGCSHNSATDFVIVEEENVTSDSVKPRLAVEIKVDGDTATVLIDTDLKISAQNYGSEKVNGEGHIHLYLDNGEKQGVKQKSYVLENLEKGQYVVRVSLHNNDHTPYGVTETVEFEIK</sequence>
<keyword evidence="1" id="KW-0732">Signal</keyword>
<keyword evidence="3" id="KW-1185">Reference proteome</keyword>
<gene>
    <name evidence="2" type="ORF">IMZ08_07050</name>
</gene>
<evidence type="ECO:0000313" key="3">
    <source>
        <dbReference type="Proteomes" id="UP001516662"/>
    </source>
</evidence>
<protein>
    <recommendedName>
        <fullName evidence="4">YtkA-like domain-containing protein</fullName>
    </recommendedName>
</protein>
<evidence type="ECO:0008006" key="4">
    <source>
        <dbReference type="Google" id="ProtNLM"/>
    </source>
</evidence>
<dbReference type="Proteomes" id="UP001516662">
    <property type="component" value="Unassembled WGS sequence"/>
</dbReference>
<proteinExistence type="predicted"/>
<organism evidence="2 3">
    <name type="scientific">Litchfieldia luteola</name>
    <dbReference type="NCBI Taxonomy" id="682179"/>
    <lineage>
        <taxon>Bacteria</taxon>
        <taxon>Bacillati</taxon>
        <taxon>Bacillota</taxon>
        <taxon>Bacilli</taxon>
        <taxon>Bacillales</taxon>
        <taxon>Bacillaceae</taxon>
        <taxon>Litchfieldia</taxon>
    </lineage>
</organism>
<accession>A0ABR9QH44</accession>
<dbReference type="EMBL" id="JADCLJ010000018">
    <property type="protein sequence ID" value="MBE4907809.1"/>
    <property type="molecule type" value="Genomic_DNA"/>
</dbReference>
<reference evidence="2 3" key="1">
    <citation type="submission" date="2020-10" db="EMBL/GenBank/DDBJ databases">
        <title>Bacillus sp. HD4P25, an endophyte from a halophyte.</title>
        <authorList>
            <person name="Sun J.-Q."/>
        </authorList>
    </citation>
    <scope>NUCLEOTIDE SEQUENCE [LARGE SCALE GENOMIC DNA]</scope>
    <source>
        <strain evidence="2 3">YIM 93174</strain>
    </source>
</reference>
<dbReference type="PROSITE" id="PS51257">
    <property type="entry name" value="PROKAR_LIPOPROTEIN"/>
    <property type="match status" value="1"/>
</dbReference>
<evidence type="ECO:0000256" key="1">
    <source>
        <dbReference type="SAM" id="SignalP"/>
    </source>
</evidence>
<comment type="caution">
    <text evidence="2">The sequence shown here is derived from an EMBL/GenBank/DDBJ whole genome shotgun (WGS) entry which is preliminary data.</text>
</comment>
<name>A0ABR9QH44_9BACI</name>
<dbReference type="RefSeq" id="WP_193535284.1">
    <property type="nucleotide sequence ID" value="NZ_JADCLJ010000018.1"/>
</dbReference>